<organism evidence="2 3">
    <name type="scientific">Puccinia sorghi</name>
    <dbReference type="NCBI Taxonomy" id="27349"/>
    <lineage>
        <taxon>Eukaryota</taxon>
        <taxon>Fungi</taxon>
        <taxon>Dikarya</taxon>
        <taxon>Basidiomycota</taxon>
        <taxon>Pucciniomycotina</taxon>
        <taxon>Pucciniomycetes</taxon>
        <taxon>Pucciniales</taxon>
        <taxon>Pucciniaceae</taxon>
        <taxon>Puccinia</taxon>
    </lineage>
</organism>
<keyword evidence="3" id="KW-1185">Reference proteome</keyword>
<dbReference type="OrthoDB" id="10424785at2759"/>
<dbReference type="Proteomes" id="UP000037035">
    <property type="component" value="Unassembled WGS sequence"/>
</dbReference>
<dbReference type="VEuPathDB" id="FungiDB:VP01_13183g1"/>
<dbReference type="EMBL" id="LAVV01003536">
    <property type="protein sequence ID" value="KNZ62069.1"/>
    <property type="molecule type" value="Genomic_DNA"/>
</dbReference>
<reference evidence="2 3" key="1">
    <citation type="submission" date="2015-08" db="EMBL/GenBank/DDBJ databases">
        <title>Next Generation Sequencing and Analysis of the Genome of Puccinia sorghi L Schw, the Causal Agent of Maize Common Rust.</title>
        <authorList>
            <person name="Rochi L."/>
            <person name="Burguener G."/>
            <person name="Darino M."/>
            <person name="Turjanski A."/>
            <person name="Kreff E."/>
            <person name="Dieguez M.J."/>
            <person name="Sacco F."/>
        </authorList>
    </citation>
    <scope>NUCLEOTIDE SEQUENCE [LARGE SCALE GENOMIC DNA]</scope>
    <source>
        <strain evidence="2 3">RO10H11247</strain>
    </source>
</reference>
<sequence length="149" mass="16325">MCSLPGGEQSSGMSKDEGGEGGKAESKDEGGEGGKAEGALAKLLTYKQIKCHAYKANFQKERRLNANLKLSGISHIPVHISNTNPNSMICFFNKSFIDWADQSQKKIIAIVKFYPFSTMDLFLKSGTQRLNQHLIAQTAYQNPNQSNGP</sequence>
<evidence type="ECO:0000313" key="2">
    <source>
        <dbReference type="EMBL" id="KNZ62069.1"/>
    </source>
</evidence>
<gene>
    <name evidence="2" type="ORF">VP01_13183g1</name>
</gene>
<dbReference type="AlphaFoldDB" id="A0A0L6VMZ4"/>
<comment type="caution">
    <text evidence="2">The sequence shown here is derived from an EMBL/GenBank/DDBJ whole genome shotgun (WGS) entry which is preliminary data.</text>
</comment>
<evidence type="ECO:0000256" key="1">
    <source>
        <dbReference type="SAM" id="MobiDB-lite"/>
    </source>
</evidence>
<feature type="compositionally biased region" description="Basic and acidic residues" evidence="1">
    <location>
        <begin position="14"/>
        <end position="34"/>
    </location>
</feature>
<evidence type="ECO:0000313" key="3">
    <source>
        <dbReference type="Proteomes" id="UP000037035"/>
    </source>
</evidence>
<feature type="region of interest" description="Disordered" evidence="1">
    <location>
        <begin position="1"/>
        <end position="34"/>
    </location>
</feature>
<protein>
    <submittedName>
        <fullName evidence="2">Uncharacterized protein</fullName>
    </submittedName>
</protein>
<proteinExistence type="predicted"/>
<accession>A0A0L6VMZ4</accession>
<name>A0A0L6VMZ4_9BASI</name>